<evidence type="ECO:0000313" key="2">
    <source>
        <dbReference type="EMBL" id="KAJ4460853.1"/>
    </source>
</evidence>
<evidence type="ECO:0000256" key="1">
    <source>
        <dbReference type="SAM" id="MobiDB-lite"/>
    </source>
</evidence>
<comment type="caution">
    <text evidence="2">The sequence shown here is derived from an EMBL/GenBank/DDBJ whole genome shotgun (WGS) entry which is preliminary data.</text>
</comment>
<feature type="compositionally biased region" description="Basic and acidic residues" evidence="1">
    <location>
        <begin position="146"/>
        <end position="164"/>
    </location>
</feature>
<dbReference type="EMBL" id="JAPMOS010000010">
    <property type="protein sequence ID" value="KAJ4460853.1"/>
    <property type="molecule type" value="Genomic_DNA"/>
</dbReference>
<protein>
    <submittedName>
        <fullName evidence="2">Uncharacterized protein</fullName>
    </submittedName>
</protein>
<evidence type="ECO:0000313" key="3">
    <source>
        <dbReference type="Proteomes" id="UP001141327"/>
    </source>
</evidence>
<gene>
    <name evidence="2" type="ORF">PAPYR_2676</name>
</gene>
<sequence>MVPIITDFYFRLFYIDSPWREGEEGVCVAVFSPSLGLLLPLYLYDLENYVRHDKALVMPQGTPECPHCQEDGFLGKNTLIWTQNEFVYGVAVTLPEGGAFASEPDGLGLTNYGSLTQYWRFEAQSWEDQWREAFGAVEVAPPPPTEAEREEAHQARLAQERDRDRDQALRLAPLSLFDDQW</sequence>
<feature type="region of interest" description="Disordered" evidence="1">
    <location>
        <begin position="139"/>
        <end position="164"/>
    </location>
</feature>
<accession>A0ABQ8UPU8</accession>
<keyword evidence="3" id="KW-1185">Reference proteome</keyword>
<name>A0ABQ8UPU8_9EUKA</name>
<reference evidence="2" key="1">
    <citation type="journal article" date="2022" name="bioRxiv">
        <title>Genomics of Preaxostyla Flagellates Illuminates Evolutionary Transitions and the Path Towards Mitochondrial Loss.</title>
        <authorList>
            <person name="Novak L.V.F."/>
            <person name="Treitli S.C."/>
            <person name="Pyrih J."/>
            <person name="Halakuc P."/>
            <person name="Pipaliya S.V."/>
            <person name="Vacek V."/>
            <person name="Brzon O."/>
            <person name="Soukal P."/>
            <person name="Eme L."/>
            <person name="Dacks J.B."/>
            <person name="Karnkowska A."/>
            <person name="Elias M."/>
            <person name="Hampl V."/>
        </authorList>
    </citation>
    <scope>NUCLEOTIDE SEQUENCE</scope>
    <source>
        <strain evidence="2">RCP-MX</strain>
    </source>
</reference>
<dbReference type="Proteomes" id="UP001141327">
    <property type="component" value="Unassembled WGS sequence"/>
</dbReference>
<proteinExistence type="predicted"/>
<organism evidence="2 3">
    <name type="scientific">Paratrimastix pyriformis</name>
    <dbReference type="NCBI Taxonomy" id="342808"/>
    <lineage>
        <taxon>Eukaryota</taxon>
        <taxon>Metamonada</taxon>
        <taxon>Preaxostyla</taxon>
        <taxon>Paratrimastigidae</taxon>
        <taxon>Paratrimastix</taxon>
    </lineage>
</organism>